<dbReference type="Proteomes" id="UP000245626">
    <property type="component" value="Unassembled WGS sequence"/>
</dbReference>
<dbReference type="EMBL" id="KZ820648">
    <property type="protein sequence ID" value="PWN46892.1"/>
    <property type="molecule type" value="Genomic_DNA"/>
</dbReference>
<gene>
    <name evidence="1" type="ORF">IE53DRAFT_390964</name>
</gene>
<evidence type="ECO:0000313" key="2">
    <source>
        <dbReference type="Proteomes" id="UP000245626"/>
    </source>
</evidence>
<evidence type="ECO:0000313" key="1">
    <source>
        <dbReference type="EMBL" id="PWN46892.1"/>
    </source>
</evidence>
<organism evidence="1 2">
    <name type="scientific">Violaceomyces palustris</name>
    <dbReference type="NCBI Taxonomy" id="1673888"/>
    <lineage>
        <taxon>Eukaryota</taxon>
        <taxon>Fungi</taxon>
        <taxon>Dikarya</taxon>
        <taxon>Basidiomycota</taxon>
        <taxon>Ustilaginomycotina</taxon>
        <taxon>Ustilaginomycetes</taxon>
        <taxon>Violaceomycetales</taxon>
        <taxon>Violaceomycetaceae</taxon>
        <taxon>Violaceomyces</taxon>
    </lineage>
</organism>
<proteinExistence type="predicted"/>
<name>A0ACD0NM39_9BASI</name>
<reference evidence="1 2" key="1">
    <citation type="journal article" date="2018" name="Mol. Biol. Evol.">
        <title>Broad Genomic Sampling Reveals a Smut Pathogenic Ancestry of the Fungal Clade Ustilaginomycotina.</title>
        <authorList>
            <person name="Kijpornyongpan T."/>
            <person name="Mondo S.J."/>
            <person name="Barry K."/>
            <person name="Sandor L."/>
            <person name="Lee J."/>
            <person name="Lipzen A."/>
            <person name="Pangilinan J."/>
            <person name="LaButti K."/>
            <person name="Hainaut M."/>
            <person name="Henrissat B."/>
            <person name="Grigoriev I.V."/>
            <person name="Spatafora J.W."/>
            <person name="Aime M.C."/>
        </authorList>
    </citation>
    <scope>NUCLEOTIDE SEQUENCE [LARGE SCALE GENOMIC DNA]</scope>
    <source>
        <strain evidence="1 2">SA 807</strain>
    </source>
</reference>
<protein>
    <submittedName>
        <fullName evidence="1">Uncharacterized protein</fullName>
    </submittedName>
</protein>
<sequence>MEGGREIGREEGRRGGGEEGREKTEARLVEEEGRSDRYDWFRGEEEEEEEEEEEGEKERHPALVEEQGEVGMAKREGGVCERERERERERKRER</sequence>
<accession>A0ACD0NM39</accession>
<keyword evidence="2" id="KW-1185">Reference proteome</keyword>